<dbReference type="PANTHER" id="PTHR14256:SF1">
    <property type="entry name" value="GEO09626P1"/>
    <property type="match status" value="1"/>
</dbReference>
<sequence length="91" mass="10676">MRAMPGFTLKSLKAHYALVPLFGVTVMGFSGAMYYLGRLATRCPEVGWKNPTIKTPKEHWQRYKPTDQYKFYSPTRDYSKERFPPERPKLD</sequence>
<gene>
    <name evidence="3" type="ORF">SNE40_009914</name>
</gene>
<accession>A0AAN8PSB4</accession>
<dbReference type="InterPro" id="IPR010530">
    <property type="entry name" value="B12D"/>
</dbReference>
<evidence type="ECO:0000313" key="3">
    <source>
        <dbReference type="EMBL" id="KAK6182173.1"/>
    </source>
</evidence>
<protein>
    <submittedName>
        <fullName evidence="3">Uncharacterized protein</fullName>
    </submittedName>
</protein>
<evidence type="ECO:0000256" key="1">
    <source>
        <dbReference type="SAM" id="MobiDB-lite"/>
    </source>
</evidence>
<keyword evidence="2" id="KW-1133">Transmembrane helix</keyword>
<keyword evidence="2" id="KW-0812">Transmembrane</keyword>
<comment type="caution">
    <text evidence="3">The sequence shown here is derived from an EMBL/GenBank/DDBJ whole genome shotgun (WGS) entry which is preliminary data.</text>
</comment>
<dbReference type="AlphaFoldDB" id="A0AAN8PSB4"/>
<feature type="region of interest" description="Disordered" evidence="1">
    <location>
        <begin position="70"/>
        <end position="91"/>
    </location>
</feature>
<dbReference type="Pfam" id="PF06522">
    <property type="entry name" value="B12D"/>
    <property type="match status" value="1"/>
</dbReference>
<keyword evidence="2" id="KW-0472">Membrane</keyword>
<dbReference type="EMBL" id="JAZGQO010000007">
    <property type="protein sequence ID" value="KAK6182173.1"/>
    <property type="molecule type" value="Genomic_DNA"/>
</dbReference>
<organism evidence="3 4">
    <name type="scientific">Patella caerulea</name>
    <name type="common">Rayed Mediterranean limpet</name>
    <dbReference type="NCBI Taxonomy" id="87958"/>
    <lineage>
        <taxon>Eukaryota</taxon>
        <taxon>Metazoa</taxon>
        <taxon>Spiralia</taxon>
        <taxon>Lophotrochozoa</taxon>
        <taxon>Mollusca</taxon>
        <taxon>Gastropoda</taxon>
        <taxon>Patellogastropoda</taxon>
        <taxon>Patelloidea</taxon>
        <taxon>Patellidae</taxon>
        <taxon>Patella</taxon>
    </lineage>
</organism>
<dbReference type="Proteomes" id="UP001347796">
    <property type="component" value="Unassembled WGS sequence"/>
</dbReference>
<evidence type="ECO:0000256" key="2">
    <source>
        <dbReference type="SAM" id="Phobius"/>
    </source>
</evidence>
<dbReference type="PANTHER" id="PTHR14256">
    <property type="entry name" value="NADH-UBIQUINONE OXIDOREDUCTASE MLRQ SUBUNIT"/>
    <property type="match status" value="1"/>
</dbReference>
<evidence type="ECO:0000313" key="4">
    <source>
        <dbReference type="Proteomes" id="UP001347796"/>
    </source>
</evidence>
<feature type="transmembrane region" description="Helical" evidence="2">
    <location>
        <begin position="14"/>
        <end position="36"/>
    </location>
</feature>
<reference evidence="3 4" key="1">
    <citation type="submission" date="2024-01" db="EMBL/GenBank/DDBJ databases">
        <title>The genome of the rayed Mediterranean limpet Patella caerulea (Linnaeus, 1758).</title>
        <authorList>
            <person name="Anh-Thu Weber A."/>
            <person name="Halstead-Nussloch G."/>
        </authorList>
    </citation>
    <scope>NUCLEOTIDE SEQUENCE [LARGE SCALE GENOMIC DNA]</scope>
    <source>
        <strain evidence="3">AATW-2023a</strain>
        <tissue evidence="3">Whole specimen</tissue>
    </source>
</reference>
<keyword evidence="4" id="KW-1185">Reference proteome</keyword>
<proteinExistence type="predicted"/>
<name>A0AAN8PSB4_PATCE</name>
<feature type="compositionally biased region" description="Basic and acidic residues" evidence="1">
    <location>
        <begin position="77"/>
        <end position="91"/>
    </location>
</feature>